<dbReference type="Proteomes" id="UP000054172">
    <property type="component" value="Unassembled WGS sequence"/>
</dbReference>
<dbReference type="SUPFAM" id="SSF48452">
    <property type="entry name" value="TPR-like"/>
    <property type="match status" value="1"/>
</dbReference>
<proteinExistence type="predicted"/>
<organism evidence="1 2">
    <name type="scientific">Candidatus [Bacteroides] periocalifornicus</name>
    <dbReference type="NCBI Taxonomy" id="1702214"/>
    <lineage>
        <taxon>Bacteria</taxon>
        <taxon>Pseudomonadati</taxon>
        <taxon>Bacteroidota</taxon>
    </lineage>
</organism>
<sequence>MSAQPRNPLLENPKYGPDAKTREECLKHTSYYTGFYRNNNFKDAEQSWGIVYTICPRSSENVFIRGIRMLKLVIGEEKNLHQKKILVDSLMRIYDKKSQYYGKEGQNLALKGIDLFTVAPEREEEIADILGKSLELEGDNTDPQAMLVYMQVTKNLYASSKRTADDVVNLYARLSGIFAKQIAALPSADQISAMSPQKQEEAREEAQKLNQMSESLDILFTTAGVANCDNLITIYQAKFEKEPNNLELARSIHSQLSALRCTDADLYLSVSKLLFQAQPTSSIGVDIARILQAKNNNAGAADYFRRAVAAETDSLRKANILLEFAQFVGTRQGELPKARTLAYEALSLNPNLGYAYLLIGSLYAQTKACGASKMDNVSVYWAAVDKFSRAMAVQPDISSECQKQINYYSQFFPSTEEIFFQDLEVGKPYTVPCWINEKTTIRAKQ</sequence>
<evidence type="ECO:0000313" key="1">
    <source>
        <dbReference type="EMBL" id="KQM08531.1"/>
    </source>
</evidence>
<accession>A0A0Q4AX89</accession>
<name>A0A0Q4AX89_9BACT</name>
<evidence type="ECO:0008006" key="3">
    <source>
        <dbReference type="Google" id="ProtNLM"/>
    </source>
</evidence>
<dbReference type="EMBL" id="LIIK01000033">
    <property type="protein sequence ID" value="KQM08531.1"/>
    <property type="molecule type" value="Genomic_DNA"/>
</dbReference>
<dbReference type="InterPro" id="IPR011990">
    <property type="entry name" value="TPR-like_helical_dom_sf"/>
</dbReference>
<dbReference type="STRING" id="1702214.AL399_06825"/>
<dbReference type="PATRIC" id="fig|1702214.3.peg.676"/>
<keyword evidence="2" id="KW-1185">Reference proteome</keyword>
<dbReference type="Gene3D" id="1.25.40.10">
    <property type="entry name" value="Tetratricopeptide repeat domain"/>
    <property type="match status" value="1"/>
</dbReference>
<reference evidence="1" key="1">
    <citation type="submission" date="2015-08" db="EMBL/GenBank/DDBJ databases">
        <title>Candidatus Bacteriodes Periocalifornicus.</title>
        <authorList>
            <person name="McLean J.S."/>
            <person name="Kelley S."/>
        </authorList>
    </citation>
    <scope>NUCLEOTIDE SEQUENCE [LARGE SCALE GENOMIC DNA]</scope>
    <source>
        <strain evidence="1">12B</strain>
    </source>
</reference>
<gene>
    <name evidence="1" type="ORF">AL399_06825</name>
</gene>
<protein>
    <recommendedName>
        <fullName evidence="3">Tetratricopeptide repeat protein</fullName>
    </recommendedName>
</protein>
<comment type="caution">
    <text evidence="1">The sequence shown here is derived from an EMBL/GenBank/DDBJ whole genome shotgun (WGS) entry which is preliminary data.</text>
</comment>
<dbReference type="AlphaFoldDB" id="A0A0Q4AX89"/>
<evidence type="ECO:0000313" key="2">
    <source>
        <dbReference type="Proteomes" id="UP000054172"/>
    </source>
</evidence>